<dbReference type="PANTHER" id="PTHR34235">
    <property type="entry name" value="SLR1203 PROTEIN-RELATED"/>
    <property type="match status" value="1"/>
</dbReference>
<dbReference type="EMBL" id="DSAC01000035">
    <property type="protein sequence ID" value="HHO73562.1"/>
    <property type="molecule type" value="Genomic_DNA"/>
</dbReference>
<accession>A0A7C5SZM6</accession>
<name>A0A7C5SZM6_9AQUI</name>
<evidence type="ECO:0000313" key="1">
    <source>
        <dbReference type="EMBL" id="HHO73562.1"/>
    </source>
</evidence>
<reference evidence="1" key="1">
    <citation type="journal article" date="2020" name="mSystems">
        <title>Genome- and Community-Level Interaction Insights into Carbon Utilization and Element Cycling Functions of Hydrothermarchaeota in Hydrothermal Sediment.</title>
        <authorList>
            <person name="Zhou Z."/>
            <person name="Liu Y."/>
            <person name="Xu W."/>
            <person name="Pan J."/>
            <person name="Luo Z.H."/>
            <person name="Li M."/>
        </authorList>
    </citation>
    <scope>NUCLEOTIDE SEQUENCE [LARGE SCALE GENOMIC DNA]</scope>
    <source>
        <strain evidence="1">SpSt-114</strain>
    </source>
</reference>
<sequence>MKLKAQSLKELYEKDFYLWVLENLKLLKNKEFEFVDWENLLEEIEDMAKRHYESVISYMAVIMEHLYKWEKFRENECMGSHWKKSINTARMQIADLFDDNPSLRRVAQEKESLNKAWKRAVRRLVLWFDEDENKNLAEKYFGRPPTEENFPKDCPYTFEQVMEYKPWLEEIRESTETPQP</sequence>
<proteinExistence type="predicted"/>
<comment type="caution">
    <text evidence="1">The sequence shown here is derived from an EMBL/GenBank/DDBJ whole genome shotgun (WGS) entry which is preliminary data.</text>
</comment>
<organism evidence="1">
    <name type="scientific">Thermocrinis ruber</name>
    <dbReference type="NCBI Taxonomy" id="75906"/>
    <lineage>
        <taxon>Bacteria</taxon>
        <taxon>Pseudomonadati</taxon>
        <taxon>Aquificota</taxon>
        <taxon>Aquificia</taxon>
        <taxon>Aquificales</taxon>
        <taxon>Aquificaceae</taxon>
        <taxon>Thermocrinis</taxon>
    </lineage>
</organism>
<dbReference type="AlphaFoldDB" id="A0A7C5SZM6"/>
<dbReference type="InterPro" id="IPR002636">
    <property type="entry name" value="DUF29"/>
</dbReference>
<gene>
    <name evidence="1" type="ORF">ENN04_02875</name>
</gene>
<dbReference type="Gene3D" id="1.20.1220.20">
    <property type="entry name" value="Uncharcterised protein PF01724"/>
    <property type="match status" value="1"/>
</dbReference>
<protein>
    <submittedName>
        <fullName evidence="1">DUF29 domain-containing protein</fullName>
    </submittedName>
</protein>
<dbReference type="Pfam" id="PF01724">
    <property type="entry name" value="DUF29"/>
    <property type="match status" value="1"/>
</dbReference>